<sequence>MKSYYIESINLWINCVNADNFVDMKTKDAIRKQWRQQVHTAEDVVVLDKSIAPLEFIGKSGATIDTETVVKAIKQSELKREHLSQMLGQ</sequence>
<accession>A0AAW3FPV9</accession>
<gene>
    <name evidence="1" type="ORF">CMPG5300_0939</name>
</gene>
<dbReference type="AlphaFoldDB" id="A0AAW3FPV9"/>
<name>A0AAW3FPV9_LACPN</name>
<protein>
    <submittedName>
        <fullName evidence="1">Prophage protein</fullName>
    </submittedName>
</protein>
<comment type="caution">
    <text evidence="1">The sequence shown here is derived from an EMBL/GenBank/DDBJ whole genome shotgun (WGS) entry which is preliminary data.</text>
</comment>
<evidence type="ECO:0000313" key="1">
    <source>
        <dbReference type="EMBL" id="KGH43447.1"/>
    </source>
</evidence>
<evidence type="ECO:0000313" key="2">
    <source>
        <dbReference type="Proteomes" id="UP000029801"/>
    </source>
</evidence>
<dbReference type="EMBL" id="AXZV01000005">
    <property type="protein sequence ID" value="KGH43447.1"/>
    <property type="molecule type" value="Genomic_DNA"/>
</dbReference>
<reference evidence="1 2" key="1">
    <citation type="journal article" date="2014" name="Genome Announc.">
        <title>Draft Genome Sequence of Lactobacillus plantarum CMPG5300, a Human Vaginal Isolate.</title>
        <authorList>
            <person name="Malik S."/>
            <person name="Siezen R.J."/>
            <person name="Renckens B."/>
            <person name="Vaneechoutte M."/>
            <person name="Vanderleyden J."/>
            <person name="Lebeer S."/>
        </authorList>
    </citation>
    <scope>NUCLEOTIDE SEQUENCE [LARGE SCALE GENOMIC DNA]</scope>
    <source>
        <strain evidence="1 2">CMPG5300</strain>
    </source>
</reference>
<proteinExistence type="predicted"/>
<organism evidence="1 2">
    <name type="scientific">Lactiplantibacillus plantarum CMPG5300</name>
    <dbReference type="NCBI Taxonomy" id="1304889"/>
    <lineage>
        <taxon>Bacteria</taxon>
        <taxon>Bacillati</taxon>
        <taxon>Bacillota</taxon>
        <taxon>Bacilli</taxon>
        <taxon>Lactobacillales</taxon>
        <taxon>Lactobacillaceae</taxon>
        <taxon>Lactiplantibacillus</taxon>
    </lineage>
</organism>
<dbReference type="Proteomes" id="UP000029801">
    <property type="component" value="Chromosome"/>
</dbReference>